<evidence type="ECO:0000313" key="2">
    <source>
        <dbReference type="EMBL" id="KAA1077717.1"/>
    </source>
</evidence>
<reference evidence="2 3" key="1">
    <citation type="submission" date="2019-05" db="EMBL/GenBank/DDBJ databases">
        <title>Emergence of the Ug99 lineage of the wheat stem rust pathogen through somatic hybridization.</title>
        <authorList>
            <person name="Li F."/>
            <person name="Upadhyaya N.M."/>
            <person name="Sperschneider J."/>
            <person name="Matny O."/>
            <person name="Nguyen-Phuc H."/>
            <person name="Mago R."/>
            <person name="Raley C."/>
            <person name="Miller M.E."/>
            <person name="Silverstein K.A.T."/>
            <person name="Henningsen E."/>
            <person name="Hirsch C.D."/>
            <person name="Visser B."/>
            <person name="Pretorius Z.A."/>
            <person name="Steffenson B.J."/>
            <person name="Schwessinger B."/>
            <person name="Dodds P.N."/>
            <person name="Figueroa M."/>
        </authorList>
    </citation>
    <scope>NUCLEOTIDE SEQUENCE [LARGE SCALE GENOMIC DNA]</scope>
    <source>
        <strain evidence="2">21-0</strain>
    </source>
</reference>
<feature type="region of interest" description="Disordered" evidence="1">
    <location>
        <begin position="1"/>
        <end position="92"/>
    </location>
</feature>
<proteinExistence type="predicted"/>
<feature type="compositionally biased region" description="Polar residues" evidence="1">
    <location>
        <begin position="37"/>
        <end position="46"/>
    </location>
</feature>
<dbReference type="AlphaFoldDB" id="A0A5B0MKT8"/>
<name>A0A5B0MKT8_PUCGR</name>
<dbReference type="EMBL" id="VSWC01000144">
    <property type="protein sequence ID" value="KAA1077717.1"/>
    <property type="molecule type" value="Genomic_DNA"/>
</dbReference>
<keyword evidence="3" id="KW-1185">Reference proteome</keyword>
<dbReference type="Proteomes" id="UP000324748">
    <property type="component" value="Unassembled WGS sequence"/>
</dbReference>
<evidence type="ECO:0000313" key="3">
    <source>
        <dbReference type="Proteomes" id="UP000324748"/>
    </source>
</evidence>
<accession>A0A5B0MKT8</accession>
<gene>
    <name evidence="2" type="ORF">PGT21_017578</name>
</gene>
<protein>
    <submittedName>
        <fullName evidence="2">Uncharacterized protein</fullName>
    </submittedName>
</protein>
<comment type="caution">
    <text evidence="2">The sequence shown here is derived from an EMBL/GenBank/DDBJ whole genome shotgun (WGS) entry which is preliminary data.</text>
</comment>
<organism evidence="2 3">
    <name type="scientific">Puccinia graminis f. sp. tritici</name>
    <dbReference type="NCBI Taxonomy" id="56615"/>
    <lineage>
        <taxon>Eukaryota</taxon>
        <taxon>Fungi</taxon>
        <taxon>Dikarya</taxon>
        <taxon>Basidiomycota</taxon>
        <taxon>Pucciniomycotina</taxon>
        <taxon>Pucciniomycetes</taxon>
        <taxon>Pucciniales</taxon>
        <taxon>Pucciniaceae</taxon>
        <taxon>Puccinia</taxon>
    </lineage>
</organism>
<feature type="compositionally biased region" description="Low complexity" evidence="1">
    <location>
        <begin position="50"/>
        <end position="69"/>
    </location>
</feature>
<feature type="compositionally biased region" description="Polar residues" evidence="1">
    <location>
        <begin position="1"/>
        <end position="11"/>
    </location>
</feature>
<evidence type="ECO:0000256" key="1">
    <source>
        <dbReference type="SAM" id="MobiDB-lite"/>
    </source>
</evidence>
<sequence length="92" mass="10008">MNTRRNSNTKNLLPLSDPTAIKRSNNAERRRLLQLEQAKTTDSSTMADIPAPAKSGKSKAAADTKTSTAGDDHLTGTTRPIQPRRGTGSKWF</sequence>